<evidence type="ECO:0008006" key="4">
    <source>
        <dbReference type="Google" id="ProtNLM"/>
    </source>
</evidence>
<protein>
    <recommendedName>
        <fullName evidence="4">DUF465 domain-containing protein</fullName>
    </recommendedName>
</protein>
<evidence type="ECO:0000256" key="1">
    <source>
        <dbReference type="SAM" id="Coils"/>
    </source>
</evidence>
<evidence type="ECO:0000313" key="3">
    <source>
        <dbReference type="Proteomes" id="UP000019063"/>
    </source>
</evidence>
<comment type="caution">
    <text evidence="2">The sequence shown here is derived from an EMBL/GenBank/DDBJ whole genome shotgun (WGS) entry which is preliminary data.</text>
</comment>
<dbReference type="Pfam" id="PF04325">
    <property type="entry name" value="DUF465"/>
    <property type="match status" value="1"/>
</dbReference>
<dbReference type="InterPro" id="IPR038444">
    <property type="entry name" value="DUF465_sf"/>
</dbReference>
<gene>
    <name evidence="2" type="ORF">ATO8_05921</name>
</gene>
<sequence length="59" mass="6495">MSLSSHLQELKRKHASLSQAVEAAQRAPSTDGLQVAEMKKQKLRLKEEIARLSSGATLH</sequence>
<keyword evidence="3" id="KW-1185">Reference proteome</keyword>
<accession>W4HMA3</accession>
<dbReference type="EMBL" id="AQQW01000003">
    <property type="protein sequence ID" value="ETW13543.1"/>
    <property type="molecule type" value="Genomic_DNA"/>
</dbReference>
<evidence type="ECO:0000313" key="2">
    <source>
        <dbReference type="EMBL" id="ETW13543.1"/>
    </source>
</evidence>
<dbReference type="PATRIC" id="fig|1317118.6.peg.1221"/>
<dbReference type="InterPro" id="IPR007420">
    <property type="entry name" value="DUF465"/>
</dbReference>
<organism evidence="2 3">
    <name type="scientific">Roseivivax marinus</name>
    <dbReference type="NCBI Taxonomy" id="1379903"/>
    <lineage>
        <taxon>Bacteria</taxon>
        <taxon>Pseudomonadati</taxon>
        <taxon>Pseudomonadota</taxon>
        <taxon>Alphaproteobacteria</taxon>
        <taxon>Rhodobacterales</taxon>
        <taxon>Roseobacteraceae</taxon>
        <taxon>Roseivivax</taxon>
    </lineage>
</organism>
<dbReference type="Gene3D" id="6.10.280.50">
    <property type="match status" value="1"/>
</dbReference>
<keyword evidence="1" id="KW-0175">Coiled coil</keyword>
<dbReference type="Proteomes" id="UP000019063">
    <property type="component" value="Unassembled WGS sequence"/>
</dbReference>
<feature type="coiled-coil region" evidence="1">
    <location>
        <begin position="7"/>
        <end position="55"/>
    </location>
</feature>
<reference evidence="2 3" key="1">
    <citation type="journal article" date="2014" name="Antonie Van Leeuwenhoek">
        <title>Roseivivax atlanticus sp. nov., isolated from surface seawater of the Atlantic Ocean.</title>
        <authorList>
            <person name="Li G."/>
            <person name="Lai Q."/>
            <person name="Liu X."/>
            <person name="Sun F."/>
            <person name="Shao Z."/>
        </authorList>
    </citation>
    <scope>NUCLEOTIDE SEQUENCE [LARGE SCALE GENOMIC DNA]</scope>
    <source>
        <strain evidence="2 3">22II-s10s</strain>
    </source>
</reference>
<dbReference type="RefSeq" id="WP_043842885.1">
    <property type="nucleotide sequence ID" value="NZ_AQQW01000003.1"/>
</dbReference>
<dbReference type="eggNOG" id="COG5570">
    <property type="taxonomic scope" value="Bacteria"/>
</dbReference>
<dbReference type="AlphaFoldDB" id="W4HMA3"/>
<dbReference type="STRING" id="1379903.ATO8_05921"/>
<proteinExistence type="predicted"/>
<name>W4HMA3_9RHOB</name>
<dbReference type="OrthoDB" id="7362854at2"/>